<proteinExistence type="predicted"/>
<evidence type="ECO:0000313" key="1">
    <source>
        <dbReference type="EMBL" id="ATQ16267.1"/>
    </source>
</evidence>
<accession>A0AAP8YS34</accession>
<protein>
    <submittedName>
        <fullName evidence="2">DUF2764 family protein</fullName>
    </submittedName>
</protein>
<sequence>MLSPYYYVMSSLPYLDFKIGKVLSVENFFDRVELALKKEDFLFLKNLSESRFTRGNSKVIDQFLEFEEIIKYTLAYIRADKLGRSRDVYLESAYFSSYYLGILKSLCLNKNPFEVELGLDMLKWQFLTYLEVGNEFNFEQLVIYFLKLVLVSRRSLFIKEIGEKNFDDVCQELSMEINKTFEGNLNGN</sequence>
<dbReference type="EMBL" id="CP036557">
    <property type="protein sequence ID" value="QBK62258.1"/>
    <property type="molecule type" value="Genomic_DNA"/>
</dbReference>
<gene>
    <name evidence="1" type="ORF">CNO13_03790</name>
    <name evidence="2" type="ORF">EZU67_03775</name>
</gene>
<dbReference type="Proteomes" id="UP000291995">
    <property type="component" value="Chromosome"/>
</dbReference>
<dbReference type="AlphaFoldDB" id="A0AAP8YS34"/>
<dbReference type="GeneID" id="75117810"/>
<dbReference type="RefSeq" id="WP_025444015.1">
    <property type="nucleotide sequence ID" value="NZ_AP024371.1"/>
</dbReference>
<reference evidence="4" key="1">
    <citation type="submission" date="2019-03" db="EMBL/GenBank/DDBJ databases">
        <title>Whole genome sequencing of Borrelia miyamotoi strains isolated at the Russian territory.</title>
        <authorList>
            <person name="Kuleshov K.V."/>
            <person name="Platonov A.E."/>
            <person name="Goptar I.A."/>
            <person name="Shipulin G.A."/>
            <person name="Markelov M.L."/>
            <person name="Koetsveld J."/>
            <person name="Kolyasnikova N.M."/>
            <person name="Sarksyan D.S."/>
            <person name="Toporkova M.G."/>
            <person name="Hovius J.W."/>
        </authorList>
    </citation>
    <scope>NUCLEOTIDE SEQUENCE [LARGE SCALE GENOMIC DNA]</scope>
    <source>
        <strain evidence="1">Yekat-1</strain>
        <strain evidence="4">Yekat-76</strain>
    </source>
</reference>
<keyword evidence="3" id="KW-1185">Reference proteome</keyword>
<organism evidence="2 4">
    <name type="scientific">Borrelia miyamotoi</name>
    <dbReference type="NCBI Taxonomy" id="47466"/>
    <lineage>
        <taxon>Bacteria</taxon>
        <taxon>Pseudomonadati</taxon>
        <taxon>Spirochaetota</taxon>
        <taxon>Spirochaetia</taxon>
        <taxon>Spirochaetales</taxon>
        <taxon>Borreliaceae</taxon>
        <taxon>Borrelia</taxon>
    </lineage>
</organism>
<dbReference type="EMBL" id="CP024333">
    <property type="protein sequence ID" value="ATQ16267.1"/>
    <property type="molecule type" value="Genomic_DNA"/>
</dbReference>
<name>A0AAP8YS34_9SPIR</name>
<evidence type="ECO:0000313" key="3">
    <source>
        <dbReference type="Proteomes" id="UP000230633"/>
    </source>
</evidence>
<dbReference type="Proteomes" id="UP000230633">
    <property type="component" value="Chromosome"/>
</dbReference>
<evidence type="ECO:0000313" key="2">
    <source>
        <dbReference type="EMBL" id="QBK62258.1"/>
    </source>
</evidence>
<reference evidence="2" key="2">
    <citation type="submission" date="2022-12" db="EMBL/GenBank/DDBJ databases">
        <title>Whole genome sequencing of Borrelia miyamotoi strains isolated at the Russian territory.</title>
        <authorList>
            <person name="Kuleshov K.V."/>
            <person name="Platonov A.E."/>
            <person name="Goptar I.A."/>
            <person name="Shipulin G.A."/>
            <person name="Markelov M.L."/>
            <person name="Koetsveld J."/>
            <person name="Kolyasnikova N.M."/>
            <person name="Sarksyan D.S."/>
            <person name="Toporkova M.G."/>
            <person name="Hovius J.W."/>
        </authorList>
    </citation>
    <scope>NUCLEOTIDE SEQUENCE</scope>
    <source>
        <strain evidence="3">Yekat-1</strain>
        <strain evidence="2">Yekat-76</strain>
    </source>
</reference>
<evidence type="ECO:0000313" key="4">
    <source>
        <dbReference type="Proteomes" id="UP000291995"/>
    </source>
</evidence>